<evidence type="ECO:0000259" key="12">
    <source>
        <dbReference type="Pfam" id="PF00501"/>
    </source>
</evidence>
<dbReference type="RefSeq" id="WP_146684748.1">
    <property type="nucleotide sequence ID" value="NZ_CP019646.1"/>
</dbReference>
<evidence type="ECO:0000256" key="5">
    <source>
        <dbReference type="ARBA" id="ARBA00022741"/>
    </source>
</evidence>
<evidence type="ECO:0000313" key="15">
    <source>
        <dbReference type="Proteomes" id="UP000188181"/>
    </source>
</evidence>
<evidence type="ECO:0000256" key="4">
    <source>
        <dbReference type="ARBA" id="ARBA00022598"/>
    </source>
</evidence>
<feature type="domain" description="AMP-dependent synthetase/ligase" evidence="12">
    <location>
        <begin position="86"/>
        <end position="288"/>
    </location>
</feature>
<dbReference type="SUPFAM" id="SSF56801">
    <property type="entry name" value="Acetyl-CoA synthetase-like"/>
    <property type="match status" value="1"/>
</dbReference>
<dbReference type="InterPro" id="IPR045851">
    <property type="entry name" value="AMP-bd_C_sf"/>
</dbReference>
<accession>A0A1Q2MJ06</accession>
<dbReference type="GO" id="GO:0010124">
    <property type="term" value="P:phenylacetate catabolic process"/>
    <property type="evidence" value="ECO:0007669"/>
    <property type="project" value="UniProtKB-UniRule"/>
</dbReference>
<keyword evidence="5 11" id="KW-0547">Nucleotide-binding</keyword>
<keyword evidence="2" id="KW-0596">Phosphopantetheine</keyword>
<name>A0A1Q2MJ06_9BACT</name>
<dbReference type="PIRSF" id="PIRSF006444">
    <property type="entry name" value="PaaK"/>
    <property type="match status" value="1"/>
</dbReference>
<evidence type="ECO:0000256" key="1">
    <source>
        <dbReference type="ARBA" id="ARBA00011245"/>
    </source>
</evidence>
<dbReference type="UniPathway" id="UPA00930"/>
<organism evidence="14 15">
    <name type="scientific">Limihaloglobus sulfuriphilus</name>
    <dbReference type="NCBI Taxonomy" id="1851148"/>
    <lineage>
        <taxon>Bacteria</taxon>
        <taxon>Pseudomonadati</taxon>
        <taxon>Planctomycetota</taxon>
        <taxon>Phycisphaerae</taxon>
        <taxon>Sedimentisphaerales</taxon>
        <taxon>Sedimentisphaeraceae</taxon>
        <taxon>Limihaloglobus</taxon>
    </lineage>
</organism>
<dbReference type="InterPro" id="IPR051414">
    <property type="entry name" value="Adenylate-forming_Reductase"/>
</dbReference>
<evidence type="ECO:0000256" key="8">
    <source>
        <dbReference type="ARBA" id="ARBA00066629"/>
    </source>
</evidence>
<dbReference type="EMBL" id="CP019646">
    <property type="protein sequence ID" value="AQQ72568.1"/>
    <property type="molecule type" value="Genomic_DNA"/>
</dbReference>
<dbReference type="GO" id="GO:0047475">
    <property type="term" value="F:phenylacetate-CoA ligase activity"/>
    <property type="evidence" value="ECO:0007669"/>
    <property type="project" value="UniProtKB-EC"/>
</dbReference>
<evidence type="ECO:0000259" key="13">
    <source>
        <dbReference type="Pfam" id="PF14535"/>
    </source>
</evidence>
<comment type="function">
    <text evidence="11">Catalyzes the activation of phenylacetic acid (PA) to phenylacetyl-CoA (PA-CoA).</text>
</comment>
<comment type="similarity">
    <text evidence="7 11">Belongs to the phenylacetyl-CoA ligase family.</text>
</comment>
<dbReference type="Proteomes" id="UP000188181">
    <property type="component" value="Chromosome"/>
</dbReference>
<evidence type="ECO:0000256" key="9">
    <source>
        <dbReference type="ARBA" id="ARBA00068695"/>
    </source>
</evidence>
<keyword evidence="3" id="KW-0597">Phosphoprotein</keyword>
<evidence type="ECO:0000256" key="3">
    <source>
        <dbReference type="ARBA" id="ARBA00022553"/>
    </source>
</evidence>
<sequence length="437" mass="49557">MQVNYWNKEIETADRAEIEAIQLEKLQHIIKAAFKTPFYSRHFKKLGIKSPRDIKTFEDFRKLPLVSKEDLRRGYPNGFLAGENYDDVVRMHSSSGTTGIPTVIYWNREDLEAATDLVARCLTAAGCTRSDIFQNMMSYGLFTGGLGLHYGAERLGMMVIPIGGGNTIRQINTMRDFGTTTLHITPSYLMHLATAIKEHGIALETLSLKRAIVGAEPHTEETRRKLEEIFNIDCYNCYGLSEMNGPGLAFECVYKNGLHIWEDSYILEIIDPATGELLPDGETGEVVVTCLNRRAMPLMRYRTRDLAHVYTDMCQCGRTHRRLSRIKGRTDDMLIINGVNVFPSQIEEVIMKIPEVGTNYMIHLTKSGAIDRLTVKVEIYSKMFSGDPVELDILKDKISEELRASIYIHPRVQLHEPGILPTFEGKGKRVVDERGEF</sequence>
<dbReference type="Gene3D" id="3.30.300.30">
    <property type="match status" value="1"/>
</dbReference>
<evidence type="ECO:0000313" key="14">
    <source>
        <dbReference type="EMBL" id="AQQ72568.1"/>
    </source>
</evidence>
<comment type="catalytic activity">
    <reaction evidence="11">
        <text>2-phenylacetate + ATP + CoA = phenylacetyl-CoA + AMP + diphosphate</text>
        <dbReference type="Rhea" id="RHEA:20956"/>
        <dbReference type="ChEBI" id="CHEBI:18401"/>
        <dbReference type="ChEBI" id="CHEBI:30616"/>
        <dbReference type="ChEBI" id="CHEBI:33019"/>
        <dbReference type="ChEBI" id="CHEBI:57287"/>
        <dbReference type="ChEBI" id="CHEBI:57390"/>
        <dbReference type="ChEBI" id="CHEBI:456215"/>
        <dbReference type="EC" id="6.2.1.30"/>
    </reaction>
</comment>
<dbReference type="InterPro" id="IPR000873">
    <property type="entry name" value="AMP-dep_synth/lig_dom"/>
</dbReference>
<evidence type="ECO:0000256" key="10">
    <source>
        <dbReference type="ARBA" id="ARBA00075111"/>
    </source>
</evidence>
<dbReference type="AlphaFoldDB" id="A0A1Q2MJ06"/>
<dbReference type="PANTHER" id="PTHR43439">
    <property type="entry name" value="PHENYLACETATE-COENZYME A LIGASE"/>
    <property type="match status" value="1"/>
</dbReference>
<dbReference type="KEGG" id="pbas:SMSP2_02958"/>
<feature type="domain" description="AMP-dependent ligase C-terminal" evidence="13">
    <location>
        <begin position="338"/>
        <end position="434"/>
    </location>
</feature>
<keyword evidence="15" id="KW-1185">Reference proteome</keyword>
<evidence type="ECO:0000256" key="7">
    <source>
        <dbReference type="ARBA" id="ARBA00061566"/>
    </source>
</evidence>
<evidence type="ECO:0000256" key="11">
    <source>
        <dbReference type="PIRNR" id="PIRNR006444"/>
    </source>
</evidence>
<dbReference type="EC" id="6.2.1.30" evidence="8 11"/>
<dbReference type="Gene3D" id="3.40.50.12780">
    <property type="entry name" value="N-terminal domain of ligase-like"/>
    <property type="match status" value="1"/>
</dbReference>
<dbReference type="OrthoDB" id="580775at2"/>
<dbReference type="Pfam" id="PF14535">
    <property type="entry name" value="AMP-binding_C_2"/>
    <property type="match status" value="1"/>
</dbReference>
<comment type="subunit">
    <text evidence="1">Monomer.</text>
</comment>
<gene>
    <name evidence="14" type="ORF">SMSP2_02958</name>
</gene>
<evidence type="ECO:0000256" key="6">
    <source>
        <dbReference type="ARBA" id="ARBA00060591"/>
    </source>
</evidence>
<comment type="pathway">
    <text evidence="6 11">Aromatic compound metabolism; phenylacetate degradation.</text>
</comment>
<dbReference type="STRING" id="1851148.SMSP2_02958"/>
<evidence type="ECO:0000256" key="2">
    <source>
        <dbReference type="ARBA" id="ARBA00022450"/>
    </source>
</evidence>
<proteinExistence type="inferred from homology"/>
<dbReference type="CDD" id="cd05913">
    <property type="entry name" value="PaaK"/>
    <property type="match status" value="1"/>
</dbReference>
<protein>
    <recommendedName>
        <fullName evidence="9 11">Phenylacetate-coenzyme A ligase</fullName>
        <ecNumber evidence="8 11">6.2.1.30</ecNumber>
    </recommendedName>
    <alternativeName>
        <fullName evidence="10 11">Phenylacetyl-CoA ligase</fullName>
    </alternativeName>
</protein>
<dbReference type="FunFam" id="3.40.50.12780:FF:000016">
    <property type="entry name" value="Phenylacetate-coenzyme A ligase"/>
    <property type="match status" value="1"/>
</dbReference>
<reference evidence="15" key="1">
    <citation type="submission" date="2017-02" db="EMBL/GenBank/DDBJ databases">
        <title>Comparative genomics and description of representatives of a novel lineage of planctomycetes thriving in anoxic sediments.</title>
        <authorList>
            <person name="Spring S."/>
            <person name="Bunk B."/>
            <person name="Sproer C."/>
        </authorList>
    </citation>
    <scope>NUCLEOTIDE SEQUENCE [LARGE SCALE GENOMIC DNA]</scope>
    <source>
        <strain evidence="15">SM-Chi-D1</strain>
    </source>
</reference>
<dbReference type="GO" id="GO:0000166">
    <property type="term" value="F:nucleotide binding"/>
    <property type="evidence" value="ECO:0007669"/>
    <property type="project" value="UniProtKB-KW"/>
</dbReference>
<dbReference type="Pfam" id="PF00501">
    <property type="entry name" value="AMP-binding"/>
    <property type="match status" value="1"/>
</dbReference>
<dbReference type="InterPro" id="IPR042099">
    <property type="entry name" value="ANL_N_sf"/>
</dbReference>
<dbReference type="InterPro" id="IPR028154">
    <property type="entry name" value="AMP-dep_Lig_C"/>
</dbReference>
<keyword evidence="4 11" id="KW-0436">Ligase</keyword>
<dbReference type="PANTHER" id="PTHR43439:SF2">
    <property type="entry name" value="ENZYME, PUTATIVE (JCVI)-RELATED"/>
    <property type="match status" value="1"/>
</dbReference>
<dbReference type="InterPro" id="IPR011880">
    <property type="entry name" value="PA_CoA_ligase"/>
</dbReference>